<keyword evidence="5 8" id="KW-0067">ATP-binding</keyword>
<dbReference type="GO" id="GO:0005829">
    <property type="term" value="C:cytosol"/>
    <property type="evidence" value="ECO:0007669"/>
    <property type="project" value="TreeGrafter"/>
</dbReference>
<evidence type="ECO:0000259" key="9">
    <source>
        <dbReference type="Pfam" id="PF02224"/>
    </source>
</evidence>
<evidence type="ECO:0000256" key="3">
    <source>
        <dbReference type="ARBA" id="ARBA00022741"/>
    </source>
</evidence>
<dbReference type="InterPro" id="IPR011994">
    <property type="entry name" value="Cytidylate_kinase_dom"/>
</dbReference>
<keyword evidence="2 8" id="KW-0808">Transferase</keyword>
<dbReference type="InterPro" id="IPR003136">
    <property type="entry name" value="Cytidylate_kin"/>
</dbReference>
<dbReference type="Proteomes" id="UP000823926">
    <property type="component" value="Unassembled WGS sequence"/>
</dbReference>
<dbReference type="NCBIfam" id="TIGR00017">
    <property type="entry name" value="cmk"/>
    <property type="match status" value="1"/>
</dbReference>
<evidence type="ECO:0000313" key="11">
    <source>
        <dbReference type="Proteomes" id="UP000823926"/>
    </source>
</evidence>
<protein>
    <recommendedName>
        <fullName evidence="8">Cytidylate kinase</fullName>
        <shortName evidence="8">CK</shortName>
        <ecNumber evidence="8">2.7.4.25</ecNumber>
    </recommendedName>
    <alternativeName>
        <fullName evidence="8">Cytidine monophosphate kinase</fullName>
        <shortName evidence="8">CMP kinase</shortName>
    </alternativeName>
</protein>
<sequence length="225" mass="25317">MENKKIIIAIDGYSSCGKSTFAKALAARLGYIFIDTGAMYRAVTLYAMREGIADRPQAVVDALPKIEIAFRFNPESGRSEVYLNGENVEREIRRIDVSNRVSTISSIPEVRVKLVALQQAMGEARGVVMDGRDIGTVVFPNAELKIFMTADPRVRAERRYKELLAKGEEVSLADIEKNVRERDRQDETRAVSPLRRAEDAVVLDNSHMTVEEQMEWVDGLLKKLL</sequence>
<dbReference type="AlphaFoldDB" id="A0A9D1QB40"/>
<comment type="subcellular location">
    <subcellularLocation>
        <location evidence="8">Cytoplasm</location>
    </subcellularLocation>
</comment>
<evidence type="ECO:0000256" key="5">
    <source>
        <dbReference type="ARBA" id="ARBA00022840"/>
    </source>
</evidence>
<reference evidence="10" key="2">
    <citation type="submission" date="2021-04" db="EMBL/GenBank/DDBJ databases">
        <authorList>
            <person name="Gilroy R."/>
        </authorList>
    </citation>
    <scope>NUCLEOTIDE SEQUENCE</scope>
    <source>
        <strain evidence="10">ChiBcec15-1070</strain>
    </source>
</reference>
<dbReference type="PANTHER" id="PTHR21299">
    <property type="entry name" value="CYTIDYLATE KINASE/PANTOATE-BETA-ALANINE LIGASE"/>
    <property type="match status" value="1"/>
</dbReference>
<feature type="binding site" evidence="8">
    <location>
        <begin position="12"/>
        <end position="20"/>
    </location>
    <ligand>
        <name>ATP</name>
        <dbReference type="ChEBI" id="CHEBI:30616"/>
    </ligand>
</feature>
<dbReference type="EMBL" id="DXHL01000006">
    <property type="protein sequence ID" value="HIW10105.1"/>
    <property type="molecule type" value="Genomic_DNA"/>
</dbReference>
<gene>
    <name evidence="8 10" type="primary">cmk</name>
    <name evidence="10" type="ORF">H9888_01265</name>
</gene>
<keyword evidence="4 8" id="KW-0418">Kinase</keyword>
<comment type="catalytic activity">
    <reaction evidence="6 8">
        <text>dCMP + ATP = dCDP + ADP</text>
        <dbReference type="Rhea" id="RHEA:25094"/>
        <dbReference type="ChEBI" id="CHEBI:30616"/>
        <dbReference type="ChEBI" id="CHEBI:57566"/>
        <dbReference type="ChEBI" id="CHEBI:58593"/>
        <dbReference type="ChEBI" id="CHEBI:456216"/>
        <dbReference type="EC" id="2.7.4.25"/>
    </reaction>
</comment>
<evidence type="ECO:0000256" key="2">
    <source>
        <dbReference type="ARBA" id="ARBA00022679"/>
    </source>
</evidence>
<dbReference type="HAMAP" id="MF_00238">
    <property type="entry name" value="Cytidyl_kinase_type1"/>
    <property type="match status" value="1"/>
</dbReference>
<dbReference type="GO" id="GO:0006220">
    <property type="term" value="P:pyrimidine nucleotide metabolic process"/>
    <property type="evidence" value="ECO:0007669"/>
    <property type="project" value="UniProtKB-UniRule"/>
</dbReference>
<evidence type="ECO:0000256" key="8">
    <source>
        <dbReference type="HAMAP-Rule" id="MF_00238"/>
    </source>
</evidence>
<evidence type="ECO:0000256" key="1">
    <source>
        <dbReference type="ARBA" id="ARBA00009427"/>
    </source>
</evidence>
<dbReference type="CDD" id="cd02020">
    <property type="entry name" value="CMPK"/>
    <property type="match status" value="1"/>
</dbReference>
<dbReference type="GO" id="GO:0005524">
    <property type="term" value="F:ATP binding"/>
    <property type="evidence" value="ECO:0007669"/>
    <property type="project" value="UniProtKB-UniRule"/>
</dbReference>
<dbReference type="GO" id="GO:0015949">
    <property type="term" value="P:nucleobase-containing small molecule interconversion"/>
    <property type="evidence" value="ECO:0007669"/>
    <property type="project" value="TreeGrafter"/>
</dbReference>
<dbReference type="InterPro" id="IPR027417">
    <property type="entry name" value="P-loop_NTPase"/>
</dbReference>
<keyword evidence="8" id="KW-0963">Cytoplasm</keyword>
<evidence type="ECO:0000256" key="4">
    <source>
        <dbReference type="ARBA" id="ARBA00022777"/>
    </source>
</evidence>
<organism evidence="10 11">
    <name type="scientific">Candidatus Rikenella faecigallinarum</name>
    <dbReference type="NCBI Taxonomy" id="2838745"/>
    <lineage>
        <taxon>Bacteria</taxon>
        <taxon>Pseudomonadati</taxon>
        <taxon>Bacteroidota</taxon>
        <taxon>Bacteroidia</taxon>
        <taxon>Bacteroidales</taxon>
        <taxon>Rikenellaceae</taxon>
        <taxon>Rikenella</taxon>
    </lineage>
</organism>
<evidence type="ECO:0000256" key="6">
    <source>
        <dbReference type="ARBA" id="ARBA00047615"/>
    </source>
</evidence>
<keyword evidence="3 8" id="KW-0547">Nucleotide-binding</keyword>
<comment type="similarity">
    <text evidence="1 8">Belongs to the cytidylate kinase family. Type 1 subfamily.</text>
</comment>
<dbReference type="Pfam" id="PF02224">
    <property type="entry name" value="Cytidylate_kin"/>
    <property type="match status" value="1"/>
</dbReference>
<comment type="catalytic activity">
    <reaction evidence="7 8">
        <text>CMP + ATP = CDP + ADP</text>
        <dbReference type="Rhea" id="RHEA:11600"/>
        <dbReference type="ChEBI" id="CHEBI:30616"/>
        <dbReference type="ChEBI" id="CHEBI:58069"/>
        <dbReference type="ChEBI" id="CHEBI:60377"/>
        <dbReference type="ChEBI" id="CHEBI:456216"/>
        <dbReference type="EC" id="2.7.4.25"/>
    </reaction>
</comment>
<feature type="domain" description="Cytidylate kinase" evidence="9">
    <location>
        <begin position="8"/>
        <end position="216"/>
    </location>
</feature>
<comment type="caution">
    <text evidence="10">The sequence shown here is derived from an EMBL/GenBank/DDBJ whole genome shotgun (WGS) entry which is preliminary data.</text>
</comment>
<dbReference type="SUPFAM" id="SSF52540">
    <property type="entry name" value="P-loop containing nucleoside triphosphate hydrolases"/>
    <property type="match status" value="1"/>
</dbReference>
<name>A0A9D1QB40_9BACT</name>
<evidence type="ECO:0000256" key="7">
    <source>
        <dbReference type="ARBA" id="ARBA00048478"/>
    </source>
</evidence>
<dbReference type="Gene3D" id="3.40.50.300">
    <property type="entry name" value="P-loop containing nucleotide triphosphate hydrolases"/>
    <property type="match status" value="1"/>
</dbReference>
<accession>A0A9D1QB40</accession>
<dbReference type="PANTHER" id="PTHR21299:SF2">
    <property type="entry name" value="CYTIDYLATE KINASE"/>
    <property type="match status" value="1"/>
</dbReference>
<dbReference type="GO" id="GO:0036431">
    <property type="term" value="F:dCMP kinase activity"/>
    <property type="evidence" value="ECO:0007669"/>
    <property type="project" value="InterPro"/>
</dbReference>
<evidence type="ECO:0000313" key="10">
    <source>
        <dbReference type="EMBL" id="HIW10105.1"/>
    </source>
</evidence>
<dbReference type="EC" id="2.7.4.25" evidence="8"/>
<proteinExistence type="inferred from homology"/>
<reference evidence="10" key="1">
    <citation type="journal article" date="2021" name="PeerJ">
        <title>Extensive microbial diversity within the chicken gut microbiome revealed by metagenomics and culture.</title>
        <authorList>
            <person name="Gilroy R."/>
            <person name="Ravi A."/>
            <person name="Getino M."/>
            <person name="Pursley I."/>
            <person name="Horton D.L."/>
            <person name="Alikhan N.F."/>
            <person name="Baker D."/>
            <person name="Gharbi K."/>
            <person name="Hall N."/>
            <person name="Watson M."/>
            <person name="Adriaenssens E.M."/>
            <person name="Foster-Nyarko E."/>
            <person name="Jarju S."/>
            <person name="Secka A."/>
            <person name="Antonio M."/>
            <person name="Oren A."/>
            <person name="Chaudhuri R.R."/>
            <person name="La Ragione R."/>
            <person name="Hildebrand F."/>
            <person name="Pallen M.J."/>
        </authorList>
    </citation>
    <scope>NUCLEOTIDE SEQUENCE</scope>
    <source>
        <strain evidence="10">ChiBcec15-1070</strain>
    </source>
</reference>